<feature type="active site" description="Proton donor" evidence="1">
    <location>
        <position position="87"/>
    </location>
</feature>
<feature type="binding site" evidence="2">
    <location>
        <begin position="238"/>
        <end position="241"/>
    </location>
    <ligand>
        <name>dihydroxyacetone phosphate</name>
        <dbReference type="ChEBI" id="CHEBI:57642"/>
    </ligand>
</feature>
<dbReference type="AlphaFoldDB" id="A0A9D2L290"/>
<dbReference type="PIRSF" id="PIRSF001359">
    <property type="entry name" value="F_bP_aldolase_II"/>
    <property type="match status" value="1"/>
</dbReference>
<dbReference type="Gene3D" id="3.20.20.70">
    <property type="entry name" value="Aldolase class I"/>
    <property type="match status" value="1"/>
</dbReference>
<dbReference type="GO" id="GO:0016832">
    <property type="term" value="F:aldehyde-lyase activity"/>
    <property type="evidence" value="ECO:0007669"/>
    <property type="project" value="InterPro"/>
</dbReference>
<proteinExistence type="predicted"/>
<dbReference type="GO" id="GO:0008270">
    <property type="term" value="F:zinc ion binding"/>
    <property type="evidence" value="ECO:0007669"/>
    <property type="project" value="InterPro"/>
</dbReference>
<evidence type="ECO:0000256" key="3">
    <source>
        <dbReference type="PIRSR" id="PIRSR001359-3"/>
    </source>
</evidence>
<accession>A0A9D2L290</accession>
<evidence type="ECO:0000256" key="2">
    <source>
        <dbReference type="PIRSR" id="PIRSR001359-2"/>
    </source>
</evidence>
<dbReference type="CDD" id="cd00947">
    <property type="entry name" value="TBP_aldolase_IIB"/>
    <property type="match status" value="1"/>
</dbReference>
<protein>
    <submittedName>
        <fullName evidence="4">Class II fructose-bisphosphate aldolase</fullName>
    </submittedName>
</protein>
<reference evidence="4" key="1">
    <citation type="journal article" date="2021" name="PeerJ">
        <title>Extensive microbial diversity within the chicken gut microbiome revealed by metagenomics and culture.</title>
        <authorList>
            <person name="Gilroy R."/>
            <person name="Ravi A."/>
            <person name="Getino M."/>
            <person name="Pursley I."/>
            <person name="Horton D.L."/>
            <person name="Alikhan N.F."/>
            <person name="Baker D."/>
            <person name="Gharbi K."/>
            <person name="Hall N."/>
            <person name="Watson M."/>
            <person name="Adriaenssens E.M."/>
            <person name="Foster-Nyarko E."/>
            <person name="Jarju S."/>
            <person name="Secka A."/>
            <person name="Antonio M."/>
            <person name="Oren A."/>
            <person name="Chaudhuri R.R."/>
            <person name="La Ragione R."/>
            <person name="Hildebrand F."/>
            <person name="Pallen M.J."/>
        </authorList>
    </citation>
    <scope>NUCLEOTIDE SEQUENCE</scope>
    <source>
        <strain evidence="4">CHK179-7159</strain>
    </source>
</reference>
<feature type="binding site" evidence="3">
    <location>
        <position position="213"/>
    </location>
    <ligand>
        <name>Zn(2+)</name>
        <dbReference type="ChEBI" id="CHEBI:29105"/>
        <label>1</label>
        <note>catalytic</note>
    </ligand>
</feature>
<feature type="binding site" evidence="2">
    <location>
        <begin position="214"/>
        <end position="216"/>
    </location>
    <ligand>
        <name>dihydroxyacetone phosphate</name>
        <dbReference type="ChEBI" id="CHEBI:57642"/>
    </ligand>
</feature>
<keyword evidence="3" id="KW-0479">Metal-binding</keyword>
<feature type="binding site" evidence="3">
    <location>
        <position position="139"/>
    </location>
    <ligand>
        <name>Zn(2+)</name>
        <dbReference type="ChEBI" id="CHEBI:29105"/>
        <label>2</label>
    </ligand>
</feature>
<sequence length="318" mass="35008">MSNVQNLTELLKDARENRYAVGSFSARYTKLIKPIIQAAVNTNSPVIVQLSEKEVIRHKVGVKEFADEFYRVVKELDPQVPLALHLDHTKTLDVIREAMDAGFTSVMIDASEMEYADNVAVTKEVVAMAHPRNITVEAELGKIGTTDFVETDKDEEMYTDPQEAKSFCEETNVDCLAVSVGTAHGVYTVRQPKVDYAILEAINKLTDTPLVLHGGSGVPSEMVTKAAQMPSGGVSKVNIATDLELAMLAVVGREGHMTEAELNAYPEDVIEKCQEAVRLLVEDKIKNYLLSAGKAPEIVKHFSTVYFRTEESMAGTQN</sequence>
<feature type="binding site" evidence="3">
    <location>
        <position position="88"/>
    </location>
    <ligand>
        <name>Zn(2+)</name>
        <dbReference type="ChEBI" id="CHEBI:29105"/>
        <label>1</label>
        <note>catalytic</note>
    </ligand>
</feature>
<reference evidence="4" key="2">
    <citation type="submission" date="2021-04" db="EMBL/GenBank/DDBJ databases">
        <authorList>
            <person name="Gilroy R."/>
        </authorList>
    </citation>
    <scope>NUCLEOTIDE SEQUENCE</scope>
    <source>
        <strain evidence="4">CHK179-7159</strain>
    </source>
</reference>
<dbReference type="PANTHER" id="PTHR30304">
    <property type="entry name" value="D-TAGATOSE-1,6-BISPHOSPHATE ALDOLASE"/>
    <property type="match status" value="1"/>
</dbReference>
<evidence type="ECO:0000313" key="5">
    <source>
        <dbReference type="Proteomes" id="UP000886858"/>
    </source>
</evidence>
<name>A0A9D2L290_9FIRM</name>
<dbReference type="NCBIfam" id="TIGR00167">
    <property type="entry name" value="cbbA"/>
    <property type="match status" value="1"/>
</dbReference>
<dbReference type="PANTHER" id="PTHR30304:SF0">
    <property type="entry name" value="D-TAGATOSE-1,6-BISPHOSPHATE ALDOLASE SUBUNIT GATY-RELATED"/>
    <property type="match status" value="1"/>
</dbReference>
<dbReference type="InterPro" id="IPR013785">
    <property type="entry name" value="Aldolase_TIM"/>
</dbReference>
<keyword evidence="3" id="KW-0862">Zinc</keyword>
<comment type="cofactor">
    <cofactor evidence="3">
        <name>Zn(2+)</name>
        <dbReference type="ChEBI" id="CHEBI:29105"/>
    </cofactor>
    <text evidence="3">Binds 2 Zn(2+) ions per subunit. One is catalytic and the other provides a structural contribution.</text>
</comment>
<dbReference type="SUPFAM" id="SSF51569">
    <property type="entry name" value="Aldolase"/>
    <property type="match status" value="1"/>
</dbReference>
<feature type="binding site" evidence="3">
    <location>
        <position position="184"/>
    </location>
    <ligand>
        <name>Zn(2+)</name>
        <dbReference type="ChEBI" id="CHEBI:29105"/>
        <label>1</label>
        <note>catalytic</note>
    </ligand>
</feature>
<evidence type="ECO:0000313" key="4">
    <source>
        <dbReference type="EMBL" id="HJA94186.1"/>
    </source>
</evidence>
<feature type="binding site" evidence="2">
    <location>
        <position position="185"/>
    </location>
    <ligand>
        <name>dihydroxyacetone phosphate</name>
        <dbReference type="ChEBI" id="CHEBI:57642"/>
    </ligand>
</feature>
<comment type="caution">
    <text evidence="4">The sequence shown here is derived from an EMBL/GenBank/DDBJ whole genome shotgun (WGS) entry which is preliminary data.</text>
</comment>
<dbReference type="InterPro" id="IPR000771">
    <property type="entry name" value="FBA_II"/>
</dbReference>
<dbReference type="Proteomes" id="UP000886858">
    <property type="component" value="Unassembled WGS sequence"/>
</dbReference>
<gene>
    <name evidence="4" type="ORF">H9717_13930</name>
</gene>
<organism evidence="4 5">
    <name type="scientific">Candidatus Eisenbergiella merdipullorum</name>
    <dbReference type="NCBI Taxonomy" id="2838553"/>
    <lineage>
        <taxon>Bacteria</taxon>
        <taxon>Bacillati</taxon>
        <taxon>Bacillota</taxon>
        <taxon>Clostridia</taxon>
        <taxon>Lachnospirales</taxon>
        <taxon>Lachnospiraceae</taxon>
        <taxon>Eisenbergiella</taxon>
    </lineage>
</organism>
<dbReference type="EMBL" id="DWYY01000158">
    <property type="protein sequence ID" value="HJA94186.1"/>
    <property type="molecule type" value="Genomic_DNA"/>
</dbReference>
<dbReference type="InterPro" id="IPR050246">
    <property type="entry name" value="Class_II_FBP_aldolase"/>
</dbReference>
<dbReference type="Pfam" id="PF01116">
    <property type="entry name" value="F_bP_aldolase"/>
    <property type="match status" value="1"/>
</dbReference>
<evidence type="ECO:0000256" key="1">
    <source>
        <dbReference type="PIRSR" id="PIRSR001359-1"/>
    </source>
</evidence>
<dbReference type="GO" id="GO:0005975">
    <property type="term" value="P:carbohydrate metabolic process"/>
    <property type="evidence" value="ECO:0007669"/>
    <property type="project" value="InterPro"/>
</dbReference>
<feature type="binding site" evidence="3">
    <location>
        <position position="109"/>
    </location>
    <ligand>
        <name>Zn(2+)</name>
        <dbReference type="ChEBI" id="CHEBI:29105"/>
        <label>2</label>
    </ligand>
</feature>